<dbReference type="PROSITE" id="PS51186">
    <property type="entry name" value="GNAT"/>
    <property type="match status" value="1"/>
</dbReference>
<protein>
    <recommendedName>
        <fullName evidence="3">N-acetyltransferase domain-containing protein</fullName>
    </recommendedName>
</protein>
<dbReference type="EMBL" id="OVEO01000001">
    <property type="protein sequence ID" value="SPQ93269.1"/>
    <property type="molecule type" value="Genomic_DNA"/>
</dbReference>
<evidence type="ECO:0000256" key="1">
    <source>
        <dbReference type="ARBA" id="ARBA00022679"/>
    </source>
</evidence>
<evidence type="ECO:0000313" key="4">
    <source>
        <dbReference type="EMBL" id="SPQ93269.1"/>
    </source>
</evidence>
<dbReference type="InterPro" id="IPR051556">
    <property type="entry name" value="N-term/lysine_N-AcTrnsfr"/>
</dbReference>
<keyword evidence="2" id="KW-0012">Acyltransferase</keyword>
<feature type="domain" description="N-acetyltransferase" evidence="3">
    <location>
        <begin position="6"/>
        <end position="190"/>
    </location>
</feature>
<evidence type="ECO:0000313" key="5">
    <source>
        <dbReference type="Proteomes" id="UP000290189"/>
    </source>
</evidence>
<keyword evidence="1" id="KW-0808">Transferase</keyword>
<dbReference type="InterPro" id="IPR016181">
    <property type="entry name" value="Acyl_CoA_acyltransferase"/>
</dbReference>
<gene>
    <name evidence="4" type="ORF">PLBR_LOCUS484</name>
</gene>
<dbReference type="PANTHER" id="PTHR42919:SF8">
    <property type="entry name" value="N-ALPHA-ACETYLTRANSFERASE 50"/>
    <property type="match status" value="1"/>
</dbReference>
<proteinExistence type="predicted"/>
<dbReference type="Gene3D" id="3.40.630.30">
    <property type="match status" value="1"/>
</dbReference>
<organism evidence="4 5">
    <name type="scientific">Plasmodiophora brassicae</name>
    <name type="common">Clubroot disease agent</name>
    <dbReference type="NCBI Taxonomy" id="37360"/>
    <lineage>
        <taxon>Eukaryota</taxon>
        <taxon>Sar</taxon>
        <taxon>Rhizaria</taxon>
        <taxon>Endomyxa</taxon>
        <taxon>Phytomyxea</taxon>
        <taxon>Plasmodiophorida</taxon>
        <taxon>Plasmodiophoridae</taxon>
        <taxon>Plasmodiophora</taxon>
    </lineage>
</organism>
<evidence type="ECO:0000259" key="3">
    <source>
        <dbReference type="PROSITE" id="PS51186"/>
    </source>
</evidence>
<dbReference type="InterPro" id="IPR000182">
    <property type="entry name" value="GNAT_dom"/>
</dbReference>
<dbReference type="PANTHER" id="PTHR42919">
    <property type="entry name" value="N-ALPHA-ACETYLTRANSFERASE"/>
    <property type="match status" value="1"/>
</dbReference>
<accession>A0A3P3XZH3</accession>
<dbReference type="AlphaFoldDB" id="A0A3P3XZH3"/>
<reference evidence="4 5" key="1">
    <citation type="submission" date="2018-03" db="EMBL/GenBank/DDBJ databases">
        <authorList>
            <person name="Fogelqvist J."/>
        </authorList>
    </citation>
    <scope>NUCLEOTIDE SEQUENCE [LARGE SCALE GENOMIC DNA]</scope>
</reference>
<dbReference type="Pfam" id="PF00583">
    <property type="entry name" value="Acetyltransf_1"/>
    <property type="match status" value="1"/>
</dbReference>
<keyword evidence="4" id="KW-0496">Mitochondrion</keyword>
<geneLocation type="mitochondrion" evidence="4"/>
<name>A0A3P3XZH3_PLABS</name>
<dbReference type="SUPFAM" id="SSF55729">
    <property type="entry name" value="Acyl-CoA N-acyltransferases (Nat)"/>
    <property type="match status" value="1"/>
</dbReference>
<evidence type="ECO:0000256" key="2">
    <source>
        <dbReference type="ARBA" id="ARBA00023315"/>
    </source>
</evidence>
<dbReference type="GO" id="GO:0016747">
    <property type="term" value="F:acyltransferase activity, transferring groups other than amino-acyl groups"/>
    <property type="evidence" value="ECO:0007669"/>
    <property type="project" value="InterPro"/>
</dbReference>
<dbReference type="Proteomes" id="UP000290189">
    <property type="component" value="Unassembled WGS sequence"/>
</dbReference>
<sequence length="217" mass="24535">MPPVGHRIQLCSIDDAGQVSELASETFRETWANHPIYTPRDVDLFASQLDVEYYKGVLGNGAHEVYVLEVLDGKAPGETDARYAPAGYAQLLFDVREQGVSGPGPCVEIQKFYFHSRYHRTGLAGELMQHVMWRARQVANTAWLGVHAQNEKAKRFYRKFGFEWTGQTKLFGVTLAGIPDIDQVWECSLPREESSVRTRAESLGRTVQRAPPCWFQT</sequence>